<name>A0A9Q0CHY5_9POAL</name>
<proteinExistence type="predicted"/>
<evidence type="ECO:0000313" key="7">
    <source>
        <dbReference type="EMBL" id="KAJ1694314.1"/>
    </source>
</evidence>
<evidence type="ECO:0000256" key="3">
    <source>
        <dbReference type="ARBA" id="ARBA00022912"/>
    </source>
</evidence>
<reference evidence="7" key="1">
    <citation type="journal article" date="2022" name="Cell">
        <title>Repeat-based holocentromeres influence genome architecture and karyotype evolution.</title>
        <authorList>
            <person name="Hofstatter P.G."/>
            <person name="Thangavel G."/>
            <person name="Lux T."/>
            <person name="Neumann P."/>
            <person name="Vondrak T."/>
            <person name="Novak P."/>
            <person name="Zhang M."/>
            <person name="Costa L."/>
            <person name="Castellani M."/>
            <person name="Scott A."/>
            <person name="Toegelov H."/>
            <person name="Fuchs J."/>
            <person name="Mata-Sucre Y."/>
            <person name="Dias Y."/>
            <person name="Vanzela A.L.L."/>
            <person name="Huettel B."/>
            <person name="Almeida C.C.S."/>
            <person name="Simkova H."/>
            <person name="Souza G."/>
            <person name="Pedrosa-Harand A."/>
            <person name="Macas J."/>
            <person name="Mayer K.F.X."/>
            <person name="Houben A."/>
            <person name="Marques A."/>
        </authorList>
    </citation>
    <scope>NUCLEOTIDE SEQUENCE</scope>
    <source>
        <strain evidence="7">RhyBre1mFocal</strain>
    </source>
</reference>
<dbReference type="InterPro" id="IPR036457">
    <property type="entry name" value="PPM-type-like_dom_sf"/>
</dbReference>
<keyword evidence="8" id="KW-1185">Reference proteome</keyword>
<keyword evidence="3" id="KW-0904">Protein phosphatase</keyword>
<dbReference type="SMART" id="SM00332">
    <property type="entry name" value="PP2Cc"/>
    <property type="match status" value="1"/>
</dbReference>
<gene>
    <name evidence="7" type="ORF">LUZ63_011012</name>
</gene>
<comment type="catalytic activity">
    <reaction evidence="4">
        <text>O-phospho-L-seryl-[protein] + H2O = L-seryl-[protein] + phosphate</text>
        <dbReference type="Rhea" id="RHEA:20629"/>
        <dbReference type="Rhea" id="RHEA-COMP:9863"/>
        <dbReference type="Rhea" id="RHEA-COMP:11604"/>
        <dbReference type="ChEBI" id="CHEBI:15377"/>
        <dbReference type="ChEBI" id="CHEBI:29999"/>
        <dbReference type="ChEBI" id="CHEBI:43474"/>
        <dbReference type="ChEBI" id="CHEBI:83421"/>
        <dbReference type="EC" id="3.1.3.16"/>
    </reaction>
</comment>
<evidence type="ECO:0000256" key="1">
    <source>
        <dbReference type="ARBA" id="ARBA00013081"/>
    </source>
</evidence>
<dbReference type="InterPro" id="IPR015655">
    <property type="entry name" value="PP2C"/>
</dbReference>
<dbReference type="EMBL" id="JAMQYH010000003">
    <property type="protein sequence ID" value="KAJ1694314.1"/>
    <property type="molecule type" value="Genomic_DNA"/>
</dbReference>
<dbReference type="AlphaFoldDB" id="A0A9Q0CHY5"/>
<dbReference type="SUPFAM" id="SSF81606">
    <property type="entry name" value="PP2C-like"/>
    <property type="match status" value="1"/>
</dbReference>
<sequence>MPSMLIRRLMKVGRLIWKGMMHGEMENGRRGVRISYGYYCVENQDGSEGCVVAQKVETDSMAMRLFGVFDKPMEGFTANHLQSRLLPDNKNLNESKVRRNAKEAIKNAYKKSSSKLGNGQRGVKNGGFATLLLSSNRDIVVASSGGYELLLCKGSTATPIGTLKSSDLIMMPCIAHKEVDKAPKEKLIIKTRKMEPNTSFIILASNGVWEVLGYQEAIHLLGHIEDAQKAAECLAEEAINRLSKSSISCLVVRFWRD</sequence>
<feature type="domain" description="PPM-type phosphatase" evidence="6">
    <location>
        <begin position="37"/>
        <end position="254"/>
    </location>
</feature>
<organism evidence="7 8">
    <name type="scientific">Rhynchospora breviuscula</name>
    <dbReference type="NCBI Taxonomy" id="2022672"/>
    <lineage>
        <taxon>Eukaryota</taxon>
        <taxon>Viridiplantae</taxon>
        <taxon>Streptophyta</taxon>
        <taxon>Embryophyta</taxon>
        <taxon>Tracheophyta</taxon>
        <taxon>Spermatophyta</taxon>
        <taxon>Magnoliopsida</taxon>
        <taxon>Liliopsida</taxon>
        <taxon>Poales</taxon>
        <taxon>Cyperaceae</taxon>
        <taxon>Cyperoideae</taxon>
        <taxon>Rhynchosporeae</taxon>
        <taxon>Rhynchospora</taxon>
    </lineage>
</organism>
<accession>A0A9Q0CHY5</accession>
<evidence type="ECO:0000313" key="8">
    <source>
        <dbReference type="Proteomes" id="UP001151287"/>
    </source>
</evidence>
<dbReference type="Pfam" id="PF00481">
    <property type="entry name" value="PP2C"/>
    <property type="match status" value="1"/>
</dbReference>
<keyword evidence="2" id="KW-0378">Hydrolase</keyword>
<dbReference type="GO" id="GO:0004722">
    <property type="term" value="F:protein serine/threonine phosphatase activity"/>
    <property type="evidence" value="ECO:0007669"/>
    <property type="project" value="UniProtKB-EC"/>
</dbReference>
<comment type="catalytic activity">
    <reaction evidence="5">
        <text>O-phospho-L-threonyl-[protein] + H2O = L-threonyl-[protein] + phosphate</text>
        <dbReference type="Rhea" id="RHEA:47004"/>
        <dbReference type="Rhea" id="RHEA-COMP:11060"/>
        <dbReference type="Rhea" id="RHEA-COMP:11605"/>
        <dbReference type="ChEBI" id="CHEBI:15377"/>
        <dbReference type="ChEBI" id="CHEBI:30013"/>
        <dbReference type="ChEBI" id="CHEBI:43474"/>
        <dbReference type="ChEBI" id="CHEBI:61977"/>
        <dbReference type="EC" id="3.1.3.16"/>
    </reaction>
</comment>
<dbReference type="PANTHER" id="PTHR47992">
    <property type="entry name" value="PROTEIN PHOSPHATASE"/>
    <property type="match status" value="1"/>
</dbReference>
<evidence type="ECO:0000259" key="6">
    <source>
        <dbReference type="PROSITE" id="PS51746"/>
    </source>
</evidence>
<evidence type="ECO:0000256" key="4">
    <source>
        <dbReference type="ARBA" id="ARBA00047761"/>
    </source>
</evidence>
<dbReference type="Gene3D" id="3.60.40.10">
    <property type="entry name" value="PPM-type phosphatase domain"/>
    <property type="match status" value="1"/>
</dbReference>
<dbReference type="PROSITE" id="PS51746">
    <property type="entry name" value="PPM_2"/>
    <property type="match status" value="1"/>
</dbReference>
<dbReference type="EC" id="3.1.3.16" evidence="1"/>
<evidence type="ECO:0000256" key="5">
    <source>
        <dbReference type="ARBA" id="ARBA00048336"/>
    </source>
</evidence>
<evidence type="ECO:0000256" key="2">
    <source>
        <dbReference type="ARBA" id="ARBA00022801"/>
    </source>
</evidence>
<dbReference type="InterPro" id="IPR001932">
    <property type="entry name" value="PPM-type_phosphatase-like_dom"/>
</dbReference>
<comment type="caution">
    <text evidence="7">The sequence shown here is derived from an EMBL/GenBank/DDBJ whole genome shotgun (WGS) entry which is preliminary data.</text>
</comment>
<dbReference type="Proteomes" id="UP001151287">
    <property type="component" value="Unassembled WGS sequence"/>
</dbReference>
<dbReference type="OrthoDB" id="613268at2759"/>
<protein>
    <recommendedName>
        <fullName evidence="1">protein-serine/threonine phosphatase</fullName>
        <ecNumber evidence="1">3.1.3.16</ecNumber>
    </recommendedName>
</protein>